<accession>A0ABW4NRG3</accession>
<dbReference type="Proteomes" id="UP001597285">
    <property type="component" value="Unassembled WGS sequence"/>
</dbReference>
<gene>
    <name evidence="1" type="ORF">ACFSBK_09585</name>
</gene>
<dbReference type="RefSeq" id="WP_058919722.1">
    <property type="nucleotide sequence ID" value="NZ_JBHSQC010000023.1"/>
</dbReference>
<name>A0ABW4NRG3_9LACT</name>
<proteinExistence type="predicted"/>
<evidence type="ECO:0000313" key="2">
    <source>
        <dbReference type="Proteomes" id="UP001597285"/>
    </source>
</evidence>
<organism evidence="1 2">
    <name type="scientific">Carnobacterium antarcticum</name>
    <dbReference type="NCBI Taxonomy" id="2126436"/>
    <lineage>
        <taxon>Bacteria</taxon>
        <taxon>Bacillati</taxon>
        <taxon>Bacillota</taxon>
        <taxon>Bacilli</taxon>
        <taxon>Lactobacillales</taxon>
        <taxon>Carnobacteriaceae</taxon>
        <taxon>Carnobacterium</taxon>
    </lineage>
</organism>
<reference evidence="2" key="1">
    <citation type="journal article" date="2019" name="Int. J. Syst. Evol. Microbiol.">
        <title>The Global Catalogue of Microorganisms (GCM) 10K type strain sequencing project: providing services to taxonomists for standard genome sequencing and annotation.</title>
        <authorList>
            <consortium name="The Broad Institute Genomics Platform"/>
            <consortium name="The Broad Institute Genome Sequencing Center for Infectious Disease"/>
            <person name="Wu L."/>
            <person name="Ma J."/>
        </authorList>
    </citation>
    <scope>NUCLEOTIDE SEQUENCE [LARGE SCALE GENOMIC DNA]</scope>
    <source>
        <strain evidence="2">KCTC 42143</strain>
    </source>
</reference>
<protein>
    <submittedName>
        <fullName evidence="1">Uncharacterized protein</fullName>
    </submittedName>
</protein>
<sequence>MYDIQNSHDLVQALNKKEDEIVVTGSYCKELKTLIAANVPDSDYVGVMPGQVLTQGFFMPLFSNFVNDVLSLFDSSNLSKEQKEIKKRLRLYNVIKNSPNKISLRLKQLDY</sequence>
<keyword evidence="2" id="KW-1185">Reference proteome</keyword>
<comment type="caution">
    <text evidence="1">The sequence shown here is derived from an EMBL/GenBank/DDBJ whole genome shotgun (WGS) entry which is preliminary data.</text>
</comment>
<dbReference type="EMBL" id="JBHUFF010000017">
    <property type="protein sequence ID" value="MFD1800097.1"/>
    <property type="molecule type" value="Genomic_DNA"/>
</dbReference>
<evidence type="ECO:0000313" key="1">
    <source>
        <dbReference type="EMBL" id="MFD1800097.1"/>
    </source>
</evidence>